<feature type="binding site" evidence="12">
    <location>
        <position position="122"/>
    </location>
    <ligand>
        <name>S-adenosyl-L-methionine</name>
        <dbReference type="ChEBI" id="CHEBI:59789"/>
    </ligand>
</feature>
<comment type="pathway">
    <text evidence="12">Cofactor biosynthesis; molybdopterin biosynthesis.</text>
</comment>
<evidence type="ECO:0000256" key="5">
    <source>
        <dbReference type="ARBA" id="ARBA00022741"/>
    </source>
</evidence>
<dbReference type="SFLD" id="SFLDG01386">
    <property type="entry name" value="main_SPASM_domain-containing"/>
    <property type="match status" value="1"/>
</dbReference>
<dbReference type="InterPro" id="IPR010505">
    <property type="entry name" value="MoaA_twitch"/>
</dbReference>
<comment type="cofactor">
    <cofactor evidence="12">
        <name>[4Fe-4S] cluster</name>
        <dbReference type="ChEBI" id="CHEBI:49883"/>
    </cofactor>
    <text evidence="12">Binds 2 [4Fe-4S] clusters. Binds 1 [4Fe-4S] cluster coordinated with 3 cysteines and an exchangeable S-adenosyl-L-methionine and 1 [4Fe-4S] cluster coordinated with 3 cysteines and the GTP-derived substrate.</text>
</comment>
<dbReference type="PANTHER" id="PTHR22960:SF0">
    <property type="entry name" value="MOLYBDENUM COFACTOR BIOSYNTHESIS PROTEIN 1"/>
    <property type="match status" value="1"/>
</dbReference>
<dbReference type="InterPro" id="IPR013785">
    <property type="entry name" value="Aldolase_TIM"/>
</dbReference>
<keyword evidence="10 12" id="KW-0456">Lyase</keyword>
<feature type="binding site" evidence="12">
    <location>
        <position position="23"/>
    </location>
    <ligand>
        <name>[4Fe-4S] cluster</name>
        <dbReference type="ChEBI" id="CHEBI:49883"/>
        <label>1</label>
        <note>4Fe-4S-S-AdoMet</note>
    </ligand>
</feature>
<feature type="binding site" evidence="12">
    <location>
        <position position="30"/>
    </location>
    <ligand>
        <name>[4Fe-4S] cluster</name>
        <dbReference type="ChEBI" id="CHEBI:49883"/>
        <label>1</label>
        <note>4Fe-4S-S-AdoMet</note>
    </ligand>
</feature>
<keyword evidence="5 12" id="KW-0547">Nucleotide-binding</keyword>
<protein>
    <recommendedName>
        <fullName evidence="1 12">GTP 3',8-cyclase</fullName>
        <ecNumber evidence="1 12">4.1.99.22</ecNumber>
    </recommendedName>
    <alternativeName>
        <fullName evidence="12">Molybdenum cofactor biosynthesis protein A</fullName>
    </alternativeName>
</protein>
<organism evidence="14 15">
    <name type="scientific">Luteococcus peritonei</name>
    <dbReference type="NCBI Taxonomy" id="88874"/>
    <lineage>
        <taxon>Bacteria</taxon>
        <taxon>Bacillati</taxon>
        <taxon>Actinomycetota</taxon>
        <taxon>Actinomycetes</taxon>
        <taxon>Propionibacteriales</taxon>
        <taxon>Propionibacteriaceae</taxon>
        <taxon>Luteococcus</taxon>
    </lineage>
</organism>
<dbReference type="SFLD" id="SFLDG01383">
    <property type="entry name" value="cyclic_pyranopterin_phosphate"/>
    <property type="match status" value="1"/>
</dbReference>
<feature type="binding site" evidence="12">
    <location>
        <begin position="264"/>
        <end position="266"/>
    </location>
    <ligand>
        <name>GTP</name>
        <dbReference type="ChEBI" id="CHEBI:37565"/>
    </ligand>
</feature>
<feature type="binding site" evidence="12">
    <location>
        <position position="259"/>
    </location>
    <ligand>
        <name>[4Fe-4S] cluster</name>
        <dbReference type="ChEBI" id="CHEBI:49883"/>
        <label>2</label>
        <note>4Fe-4S-substrate</note>
    </ligand>
</feature>
<evidence type="ECO:0000256" key="7">
    <source>
        <dbReference type="ARBA" id="ARBA00023014"/>
    </source>
</evidence>
<gene>
    <name evidence="12 14" type="primary">moaA</name>
    <name evidence="14" type="ORF">ACFSCS_02000</name>
</gene>
<feature type="binding site" evidence="12">
    <location>
        <position position="71"/>
    </location>
    <ligand>
        <name>S-adenosyl-L-methionine</name>
        <dbReference type="ChEBI" id="CHEBI:59789"/>
    </ligand>
</feature>
<dbReference type="InterPro" id="IPR058240">
    <property type="entry name" value="rSAM_sf"/>
</dbReference>
<keyword evidence="8 12" id="KW-0342">GTP-binding</keyword>
<evidence type="ECO:0000256" key="11">
    <source>
        <dbReference type="ARBA" id="ARBA00048697"/>
    </source>
</evidence>
<evidence type="ECO:0000256" key="6">
    <source>
        <dbReference type="ARBA" id="ARBA00023004"/>
    </source>
</evidence>
<keyword evidence="7 12" id="KW-0411">Iron-sulfur</keyword>
<evidence type="ECO:0000256" key="2">
    <source>
        <dbReference type="ARBA" id="ARBA00022485"/>
    </source>
</evidence>
<dbReference type="InterPro" id="IPR000385">
    <property type="entry name" value="MoaA_NifB_PqqE_Fe-S-bd_CS"/>
</dbReference>
<evidence type="ECO:0000256" key="8">
    <source>
        <dbReference type="ARBA" id="ARBA00023134"/>
    </source>
</evidence>
<dbReference type="InterPro" id="IPR050105">
    <property type="entry name" value="MoCo_biosynth_MoaA/MoaC"/>
</dbReference>
<dbReference type="PROSITE" id="PS01305">
    <property type="entry name" value="MOAA_NIFB_PQQE"/>
    <property type="match status" value="1"/>
</dbReference>
<dbReference type="SUPFAM" id="SSF102114">
    <property type="entry name" value="Radical SAM enzymes"/>
    <property type="match status" value="1"/>
</dbReference>
<dbReference type="CDD" id="cd01335">
    <property type="entry name" value="Radical_SAM"/>
    <property type="match status" value="1"/>
</dbReference>
<keyword evidence="3 12" id="KW-0949">S-adenosyl-L-methionine</keyword>
<feature type="binding site" evidence="12">
    <location>
        <position position="276"/>
    </location>
    <ligand>
        <name>[4Fe-4S] cluster</name>
        <dbReference type="ChEBI" id="CHEBI:49883"/>
        <label>2</label>
        <note>4Fe-4S-substrate</note>
    </ligand>
</feature>
<dbReference type="EMBL" id="JBHUFZ010000005">
    <property type="protein sequence ID" value="MFD1888957.1"/>
    <property type="molecule type" value="Genomic_DNA"/>
</dbReference>
<dbReference type="NCBIfam" id="TIGR02666">
    <property type="entry name" value="moaA"/>
    <property type="match status" value="1"/>
</dbReference>
<comment type="caution">
    <text evidence="14">The sequence shown here is derived from an EMBL/GenBank/DDBJ whole genome shotgun (WGS) entry which is preliminary data.</text>
</comment>
<evidence type="ECO:0000256" key="1">
    <source>
        <dbReference type="ARBA" id="ARBA00012167"/>
    </source>
</evidence>
<dbReference type="InterPro" id="IPR040064">
    <property type="entry name" value="MoaA-like"/>
</dbReference>
<feature type="binding site" evidence="12">
    <location>
        <position position="98"/>
    </location>
    <ligand>
        <name>GTP</name>
        <dbReference type="ChEBI" id="CHEBI:37565"/>
    </ligand>
</feature>
<comment type="function">
    <text evidence="12">Catalyzes the cyclization of GTP to (8S)-3',8-cyclo-7,8-dihydroguanosine 5'-triphosphate.</text>
</comment>
<dbReference type="HAMAP" id="MF_01225_B">
    <property type="entry name" value="MoaA_B"/>
    <property type="match status" value="1"/>
</dbReference>
<dbReference type="SFLD" id="SFLDG01067">
    <property type="entry name" value="SPASM/twitch_domain_containing"/>
    <property type="match status" value="1"/>
</dbReference>
<dbReference type="Proteomes" id="UP001597326">
    <property type="component" value="Unassembled WGS sequence"/>
</dbReference>
<dbReference type="RefSeq" id="WP_343875026.1">
    <property type="nucleotide sequence ID" value="NZ_BAAAIX010000028.1"/>
</dbReference>
<feature type="binding site" evidence="12">
    <location>
        <position position="67"/>
    </location>
    <ligand>
        <name>GTP</name>
        <dbReference type="ChEBI" id="CHEBI:37565"/>
    </ligand>
</feature>
<keyword evidence="9 12" id="KW-0501">Molybdenum cofactor biosynthesis</keyword>
<dbReference type="SFLD" id="SFLDS00029">
    <property type="entry name" value="Radical_SAM"/>
    <property type="match status" value="1"/>
</dbReference>
<keyword evidence="4 12" id="KW-0479">Metal-binding</keyword>
<evidence type="ECO:0000256" key="3">
    <source>
        <dbReference type="ARBA" id="ARBA00022691"/>
    </source>
</evidence>
<feature type="binding site" evidence="12">
    <location>
        <position position="27"/>
    </location>
    <ligand>
        <name>[4Fe-4S] cluster</name>
        <dbReference type="ChEBI" id="CHEBI:49883"/>
        <label>1</label>
        <note>4Fe-4S-S-AdoMet</note>
    </ligand>
</feature>
<dbReference type="InterPro" id="IPR006638">
    <property type="entry name" value="Elp3/MiaA/NifB-like_rSAM"/>
</dbReference>
<dbReference type="CDD" id="cd21117">
    <property type="entry name" value="Twitch_MoaA"/>
    <property type="match status" value="1"/>
</dbReference>
<dbReference type="GO" id="GO:0061798">
    <property type="term" value="F:GTP 3',8'-cyclase activity"/>
    <property type="evidence" value="ECO:0007669"/>
    <property type="project" value="UniProtKB-EC"/>
</dbReference>
<evidence type="ECO:0000256" key="4">
    <source>
        <dbReference type="ARBA" id="ARBA00022723"/>
    </source>
</evidence>
<dbReference type="Pfam" id="PF04055">
    <property type="entry name" value="Radical_SAM"/>
    <property type="match status" value="1"/>
</dbReference>
<evidence type="ECO:0000313" key="15">
    <source>
        <dbReference type="Proteomes" id="UP001597326"/>
    </source>
</evidence>
<feature type="domain" description="Radical SAM core" evidence="13">
    <location>
        <begin position="7"/>
        <end position="233"/>
    </location>
</feature>
<dbReference type="PROSITE" id="PS51918">
    <property type="entry name" value="RADICAL_SAM"/>
    <property type="match status" value="1"/>
</dbReference>
<dbReference type="Gene3D" id="3.20.20.70">
    <property type="entry name" value="Aldolase class I"/>
    <property type="match status" value="1"/>
</dbReference>
<comment type="subunit">
    <text evidence="12">Monomer and homodimer.</text>
</comment>
<evidence type="ECO:0000256" key="10">
    <source>
        <dbReference type="ARBA" id="ARBA00023239"/>
    </source>
</evidence>
<dbReference type="InterPro" id="IPR007197">
    <property type="entry name" value="rSAM"/>
</dbReference>
<name>A0ABW4RRL4_9ACTN</name>
<sequence>MPALVDRFGRVATDLRLSVTDVCNLRCSYCLPATDVHWLPRSTILAADELARLAHIGISRLGITKIRLTGGEPLTRPDLEQVVAAIAGPHPQVELALTTNGIGLAERAPALAEAGIQRVNISLDTAHAETYRTMTRREGHERVLDGIRAAAAAGLGPIKVNTVLLKGLNDHEVVDLVEMCAALGTELRFIEQMPIGATRDWAAENLITAADIRAQIEQRYRLVPRADRGASPAQRWEVMDGEQRLTTVGIIASVTEPFCGACDRTRISADGQLRSCLFSQGETDLRTPMREGADDEQLAQLWLDAMWAKPRAHGSDAGGFGPAGFEGGFTQPERPMNAIGG</sequence>
<feature type="binding site" evidence="12">
    <location>
        <position position="193"/>
    </location>
    <ligand>
        <name>S-adenosyl-L-methionine</name>
        <dbReference type="ChEBI" id="CHEBI:59789"/>
    </ligand>
</feature>
<keyword evidence="6 12" id="KW-0408">Iron</keyword>
<evidence type="ECO:0000259" key="13">
    <source>
        <dbReference type="PROSITE" id="PS51918"/>
    </source>
</evidence>
<evidence type="ECO:0000256" key="12">
    <source>
        <dbReference type="HAMAP-Rule" id="MF_01225"/>
    </source>
</evidence>
<dbReference type="EC" id="4.1.99.22" evidence="1 12"/>
<dbReference type="InterPro" id="IPR013483">
    <property type="entry name" value="MoaA"/>
</dbReference>
<evidence type="ECO:0000256" key="9">
    <source>
        <dbReference type="ARBA" id="ARBA00023150"/>
    </source>
</evidence>
<feature type="binding site" evidence="12">
    <location>
        <position position="16"/>
    </location>
    <ligand>
        <name>GTP</name>
        <dbReference type="ChEBI" id="CHEBI:37565"/>
    </ligand>
</feature>
<reference evidence="15" key="1">
    <citation type="journal article" date="2019" name="Int. J. Syst. Evol. Microbiol.">
        <title>The Global Catalogue of Microorganisms (GCM) 10K type strain sequencing project: providing services to taxonomists for standard genome sequencing and annotation.</title>
        <authorList>
            <consortium name="The Broad Institute Genomics Platform"/>
            <consortium name="The Broad Institute Genome Sequencing Center for Infectious Disease"/>
            <person name="Wu L."/>
            <person name="Ma J."/>
        </authorList>
    </citation>
    <scope>NUCLEOTIDE SEQUENCE [LARGE SCALE GENOMIC DNA]</scope>
    <source>
        <strain evidence="15">CAIM 431</strain>
    </source>
</reference>
<keyword evidence="15" id="KW-1185">Reference proteome</keyword>
<accession>A0ABW4RRL4</accession>
<feature type="binding site" evidence="12">
    <location>
        <position position="29"/>
    </location>
    <ligand>
        <name>S-adenosyl-L-methionine</name>
        <dbReference type="ChEBI" id="CHEBI:59789"/>
    </ligand>
</feature>
<comment type="similarity">
    <text evidence="12">Belongs to the radical SAM superfamily. MoaA family.</text>
</comment>
<comment type="catalytic activity">
    <reaction evidence="11 12">
        <text>GTP + AH2 + S-adenosyl-L-methionine = (8S)-3',8-cyclo-7,8-dihydroguanosine 5'-triphosphate + 5'-deoxyadenosine + L-methionine + A + H(+)</text>
        <dbReference type="Rhea" id="RHEA:49576"/>
        <dbReference type="ChEBI" id="CHEBI:13193"/>
        <dbReference type="ChEBI" id="CHEBI:15378"/>
        <dbReference type="ChEBI" id="CHEBI:17319"/>
        <dbReference type="ChEBI" id="CHEBI:17499"/>
        <dbReference type="ChEBI" id="CHEBI:37565"/>
        <dbReference type="ChEBI" id="CHEBI:57844"/>
        <dbReference type="ChEBI" id="CHEBI:59789"/>
        <dbReference type="ChEBI" id="CHEBI:131766"/>
        <dbReference type="EC" id="4.1.99.22"/>
    </reaction>
</comment>
<feature type="binding site" evidence="12">
    <location>
        <position position="159"/>
    </location>
    <ligand>
        <name>GTP</name>
        <dbReference type="ChEBI" id="CHEBI:37565"/>
    </ligand>
</feature>
<dbReference type="PANTHER" id="PTHR22960">
    <property type="entry name" value="MOLYBDOPTERIN COFACTOR SYNTHESIS PROTEIN A"/>
    <property type="match status" value="1"/>
</dbReference>
<feature type="binding site" evidence="12">
    <location>
        <position position="262"/>
    </location>
    <ligand>
        <name>[4Fe-4S] cluster</name>
        <dbReference type="ChEBI" id="CHEBI:49883"/>
        <label>2</label>
        <note>4Fe-4S-substrate</note>
    </ligand>
</feature>
<dbReference type="Pfam" id="PF06463">
    <property type="entry name" value="Mob_synth_C"/>
    <property type="match status" value="1"/>
</dbReference>
<proteinExistence type="inferred from homology"/>
<keyword evidence="2 12" id="KW-0004">4Fe-4S</keyword>
<evidence type="ECO:0000313" key="14">
    <source>
        <dbReference type="EMBL" id="MFD1888957.1"/>
    </source>
</evidence>
<dbReference type="SMART" id="SM00729">
    <property type="entry name" value="Elp3"/>
    <property type="match status" value="1"/>
</dbReference>